<name>A0A4Z0QJ54_9BACT</name>
<dbReference type="OrthoDB" id="882980at2"/>
<sequence length="146" mass="16114">MQYPIPTLRACAEQAIPGCHFAHGEQEEQNIVVDQLTPTERVVLVEDKMLVTPAVNKFGQRTTVTFQATVSVFAYSKLTDDAHTRLPRMDELLTDAFALLAALEKHPALSKVVARNIVSSYNAFDANLDGVVMQLDLTPAERASRC</sequence>
<reference evidence="1 2" key="1">
    <citation type="submission" date="2019-04" db="EMBL/GenBank/DDBJ databases">
        <authorList>
            <person name="Feng G."/>
            <person name="Zhang J."/>
            <person name="Zhu H."/>
        </authorList>
    </citation>
    <scope>NUCLEOTIDE SEQUENCE [LARGE SCALE GENOMIC DNA]</scope>
    <source>
        <strain evidence="1 2">9PBR-1</strain>
    </source>
</reference>
<evidence type="ECO:0000313" key="1">
    <source>
        <dbReference type="EMBL" id="TGE29725.1"/>
    </source>
</evidence>
<comment type="caution">
    <text evidence="1">The sequence shown here is derived from an EMBL/GenBank/DDBJ whole genome shotgun (WGS) entry which is preliminary data.</text>
</comment>
<gene>
    <name evidence="1" type="ORF">E5K02_09780</name>
</gene>
<proteinExistence type="predicted"/>
<evidence type="ECO:0000313" key="2">
    <source>
        <dbReference type="Proteomes" id="UP000298471"/>
    </source>
</evidence>
<dbReference type="EMBL" id="SRMB01000001">
    <property type="protein sequence ID" value="TGE29725.1"/>
    <property type="molecule type" value="Genomic_DNA"/>
</dbReference>
<protein>
    <submittedName>
        <fullName evidence="1">Uncharacterized protein</fullName>
    </submittedName>
</protein>
<keyword evidence="2" id="KW-1185">Reference proteome</keyword>
<dbReference type="RefSeq" id="WP_135394451.1">
    <property type="nucleotide sequence ID" value="NZ_SRMB01000001.1"/>
</dbReference>
<dbReference type="AlphaFoldDB" id="A0A4Z0QJ54"/>
<organism evidence="1 2">
    <name type="scientific">Hymenobacter metallicola</name>
    <dbReference type="NCBI Taxonomy" id="2563114"/>
    <lineage>
        <taxon>Bacteria</taxon>
        <taxon>Pseudomonadati</taxon>
        <taxon>Bacteroidota</taxon>
        <taxon>Cytophagia</taxon>
        <taxon>Cytophagales</taxon>
        <taxon>Hymenobacteraceae</taxon>
        <taxon>Hymenobacter</taxon>
    </lineage>
</organism>
<accession>A0A4Z0QJ54</accession>
<dbReference type="Proteomes" id="UP000298471">
    <property type="component" value="Unassembled WGS sequence"/>
</dbReference>